<dbReference type="Pfam" id="PF00248">
    <property type="entry name" value="Aldo_ket_red"/>
    <property type="match status" value="1"/>
</dbReference>
<evidence type="ECO:0000256" key="1">
    <source>
        <dbReference type="ARBA" id="ARBA00007730"/>
    </source>
</evidence>
<dbReference type="Proteomes" id="UP001152797">
    <property type="component" value="Unassembled WGS sequence"/>
</dbReference>
<dbReference type="EMBL" id="CAMXCT030006068">
    <property type="protein sequence ID" value="CAL4801169.1"/>
    <property type="molecule type" value="Genomic_DNA"/>
</dbReference>
<dbReference type="InterPro" id="IPR020471">
    <property type="entry name" value="AKR"/>
</dbReference>
<evidence type="ECO:0000259" key="5">
    <source>
        <dbReference type="Pfam" id="PF00248"/>
    </source>
</evidence>
<reference evidence="7" key="1">
    <citation type="submission" date="2022-10" db="EMBL/GenBank/DDBJ databases">
        <authorList>
            <person name="Chen Y."/>
            <person name="Dougan E. K."/>
            <person name="Chan C."/>
            <person name="Rhodes N."/>
            <person name="Thang M."/>
        </authorList>
    </citation>
    <scope>NUCLEOTIDE SEQUENCE</scope>
</reference>
<dbReference type="InterPro" id="IPR036812">
    <property type="entry name" value="NAD(P)_OxRdtase_dom_sf"/>
</dbReference>
<feature type="domain" description="NADP-dependent oxidoreductase" evidence="5">
    <location>
        <begin position="625"/>
        <end position="858"/>
    </location>
</feature>
<dbReference type="OrthoDB" id="426896at2759"/>
<name>A0A9P1GKP9_9DINO</name>
<evidence type="ECO:0000256" key="3">
    <source>
        <dbReference type="ARBA" id="ARBA00022857"/>
    </source>
</evidence>
<evidence type="ECO:0000313" key="8">
    <source>
        <dbReference type="EMBL" id="CAL4801169.1"/>
    </source>
</evidence>
<dbReference type="InterPro" id="IPR023210">
    <property type="entry name" value="NADP_OxRdtase_dom"/>
</dbReference>
<dbReference type="PRINTS" id="PR00069">
    <property type="entry name" value="ALDKETRDTASE"/>
</dbReference>
<evidence type="ECO:0000259" key="6">
    <source>
        <dbReference type="Pfam" id="PF05118"/>
    </source>
</evidence>
<dbReference type="EMBL" id="CAMXCT020006068">
    <property type="protein sequence ID" value="CAL1167232.1"/>
    <property type="molecule type" value="Genomic_DNA"/>
</dbReference>
<gene>
    <name evidence="7" type="ORF">C1SCF055_LOCUS38798</name>
</gene>
<dbReference type="CDD" id="cd19071">
    <property type="entry name" value="AKR_AKR1-5-like"/>
    <property type="match status" value="1"/>
</dbReference>
<keyword evidence="3" id="KW-0521">NADP</keyword>
<reference evidence="8 9" key="2">
    <citation type="submission" date="2024-05" db="EMBL/GenBank/DDBJ databases">
        <authorList>
            <person name="Chen Y."/>
            <person name="Shah S."/>
            <person name="Dougan E. K."/>
            <person name="Thang M."/>
            <person name="Chan C."/>
        </authorList>
    </citation>
    <scope>NUCLEOTIDE SEQUENCE [LARGE SCALE GENOMIC DNA]</scope>
</reference>
<comment type="caution">
    <text evidence="7">The sequence shown here is derived from an EMBL/GenBank/DDBJ whole genome shotgun (WGS) entry which is preliminary data.</text>
</comment>
<dbReference type="InterPro" id="IPR027443">
    <property type="entry name" value="IPNS-like_sf"/>
</dbReference>
<comment type="similarity">
    <text evidence="2">Belongs to the aldo/keto reductase family.</text>
</comment>
<protein>
    <submittedName>
        <fullName evidence="8">9,11-endoperoxide prostaglandin H2 reductase (Prostaglandin F2-alpha synthase)</fullName>
    </submittedName>
</protein>
<dbReference type="Pfam" id="PF05118">
    <property type="entry name" value="Asp_Arg_Hydrox"/>
    <property type="match status" value="1"/>
</dbReference>
<dbReference type="Gene3D" id="2.60.120.330">
    <property type="entry name" value="B-lactam Antibiotic, Isopenicillin N Synthase, Chain"/>
    <property type="match status" value="1"/>
</dbReference>
<accession>A0A9P1GKP9</accession>
<dbReference type="GO" id="GO:0016616">
    <property type="term" value="F:oxidoreductase activity, acting on the CH-OH group of donors, NAD or NADP as acceptor"/>
    <property type="evidence" value="ECO:0007669"/>
    <property type="project" value="UniProtKB-ARBA"/>
</dbReference>
<dbReference type="SUPFAM" id="SSF51430">
    <property type="entry name" value="NAD(P)-linked oxidoreductase"/>
    <property type="match status" value="1"/>
</dbReference>
<dbReference type="PANTHER" id="PTHR43827:SF3">
    <property type="entry name" value="NADP-DEPENDENT OXIDOREDUCTASE DOMAIN-CONTAINING PROTEIN"/>
    <property type="match status" value="1"/>
</dbReference>
<evidence type="ECO:0000256" key="4">
    <source>
        <dbReference type="ARBA" id="ARBA00023002"/>
    </source>
</evidence>
<dbReference type="PROSITE" id="PS00062">
    <property type="entry name" value="ALDOKETO_REDUCTASE_2"/>
    <property type="match status" value="1"/>
</dbReference>
<keyword evidence="4" id="KW-0560">Oxidoreductase</keyword>
<evidence type="ECO:0000313" key="9">
    <source>
        <dbReference type="Proteomes" id="UP001152797"/>
    </source>
</evidence>
<keyword evidence="9" id="KW-1185">Reference proteome</keyword>
<dbReference type="AlphaFoldDB" id="A0A9P1GKP9"/>
<evidence type="ECO:0000256" key="2">
    <source>
        <dbReference type="ARBA" id="ARBA00007905"/>
    </source>
</evidence>
<proteinExistence type="inferred from homology"/>
<feature type="domain" description="Aspartyl/asparaginy/proline hydroxylase" evidence="6">
    <location>
        <begin position="141"/>
        <end position="304"/>
    </location>
</feature>
<comment type="similarity">
    <text evidence="1">Belongs to the aspartyl/asparaginyl beta-hydroxylase family.</text>
</comment>
<sequence length="887" mass="98536">MGRNSDSVPNAVNSADAAAVFKWRHLAHRGQMLSKSMLRSECWVSVPNPDMQRSDIAGRPSCLSSRCLLDSSCHDRHIVSELLHLAKQIDLPTAQKLFQATKDLFAWKRFEQTPMLFYPSLKSQVWFGEEDYPELLGAVLQHFATIKEEFLNTFQQRGGKLTPLEEEYSGRQGWWCWDVWSAVDGWEKERCEQLPTLCRVLRPHLPHSKSSTLAAYLQEEVALFGLPAGEKYFAMHNDGSNARVALLIPLTQGEHSALVVNGERRSFGGDGRVLGFDASFDHEATYNSPSGEERWVLSIAVSHPQFDEHLAKGLLQTPPPDVKMVDDPHRWRQRTTVLAASDMGWLELLSEKSNGNAVLLGPVEALTASAPRVLQHVRQCACACDNCDSLARRLNEKLERSSDASRLLLVQSSQLWDAFEPNSVDALVLERAETLLHMKGQRWLFTDKSWHGMALALNSSGIVLGVQLQAPNLPAGFTLNFGEGFWWFQWIAKEATAVSVPFGDAAKFAARSLQTAGSEPPVLVALLTRYAYSNARLAIRCAPAGDRLDLSPLVTELDAAQQALRGRVPGAEEMILAVSSRTTFLLDQEMPNSCPVQLPGQESMMSTTAAPPQGIHPIPLVGFGTHELNGMDCYTAVRAALEAGVRHIDTAEGYQNAASIAQAVQDSKVPREQIFVATKLSSTGFDEEVSYRILAKELESLGGYAELCYLHFPSNQNLPGWRALERLHSEQRCKSLGLSNFQQSEIQQIMDRGKVKPVALQIQFSIYEPPSPVFLRWLRSEKILVVAAASLNPNATANLNPMEDPHVQRIAAGHGRTAAQVLLRWLVQQSVAVLPRSRSVQHILENRDLDFQLTNRELRWLNGLSTLMQSLGQQLRPEGATDVFGLR</sequence>
<dbReference type="InterPro" id="IPR018170">
    <property type="entry name" value="Aldo/ket_reductase_CS"/>
</dbReference>
<dbReference type="Gene3D" id="3.20.20.100">
    <property type="entry name" value="NADP-dependent oxidoreductase domain"/>
    <property type="match status" value="1"/>
</dbReference>
<dbReference type="InterPro" id="IPR007803">
    <property type="entry name" value="Asp/Arg/Pro-Hydrxlase"/>
</dbReference>
<dbReference type="EMBL" id="CAMXCT010006068">
    <property type="protein sequence ID" value="CAI4013857.1"/>
    <property type="molecule type" value="Genomic_DNA"/>
</dbReference>
<organism evidence="7">
    <name type="scientific">Cladocopium goreaui</name>
    <dbReference type="NCBI Taxonomy" id="2562237"/>
    <lineage>
        <taxon>Eukaryota</taxon>
        <taxon>Sar</taxon>
        <taxon>Alveolata</taxon>
        <taxon>Dinophyceae</taxon>
        <taxon>Suessiales</taxon>
        <taxon>Symbiodiniaceae</taxon>
        <taxon>Cladocopium</taxon>
    </lineage>
</organism>
<dbReference type="PANTHER" id="PTHR43827">
    <property type="entry name" value="2,5-DIKETO-D-GLUCONIC ACID REDUCTASE"/>
    <property type="match status" value="1"/>
</dbReference>
<evidence type="ECO:0000313" key="7">
    <source>
        <dbReference type="EMBL" id="CAI4013857.1"/>
    </source>
</evidence>